<proteinExistence type="predicted"/>
<dbReference type="EMBL" id="JH668406">
    <property type="protein sequence ID" value="KAG6451412.1"/>
    <property type="molecule type" value="Genomic_DNA"/>
</dbReference>
<evidence type="ECO:0000313" key="1">
    <source>
        <dbReference type="EMBL" id="KAG6451412.1"/>
    </source>
</evidence>
<reference evidence="1" key="1">
    <citation type="journal article" date="2016" name="Insect Biochem. Mol. Biol.">
        <title>Multifaceted biological insights from a draft genome sequence of the tobacco hornworm moth, Manduca sexta.</title>
        <authorList>
            <person name="Kanost M.R."/>
            <person name="Arrese E.L."/>
            <person name="Cao X."/>
            <person name="Chen Y.R."/>
            <person name="Chellapilla S."/>
            <person name="Goldsmith M.R."/>
            <person name="Grosse-Wilde E."/>
            <person name="Heckel D.G."/>
            <person name="Herndon N."/>
            <person name="Jiang H."/>
            <person name="Papanicolaou A."/>
            <person name="Qu J."/>
            <person name="Soulages J.L."/>
            <person name="Vogel H."/>
            <person name="Walters J."/>
            <person name="Waterhouse R.M."/>
            <person name="Ahn S.J."/>
            <person name="Almeida F.C."/>
            <person name="An C."/>
            <person name="Aqrawi P."/>
            <person name="Bretschneider A."/>
            <person name="Bryant W.B."/>
            <person name="Bucks S."/>
            <person name="Chao H."/>
            <person name="Chevignon G."/>
            <person name="Christen J.M."/>
            <person name="Clarke D.F."/>
            <person name="Dittmer N.T."/>
            <person name="Ferguson L.C.F."/>
            <person name="Garavelou S."/>
            <person name="Gordon K.H.J."/>
            <person name="Gunaratna R.T."/>
            <person name="Han Y."/>
            <person name="Hauser F."/>
            <person name="He Y."/>
            <person name="Heidel-Fischer H."/>
            <person name="Hirsh A."/>
            <person name="Hu Y."/>
            <person name="Jiang H."/>
            <person name="Kalra D."/>
            <person name="Klinner C."/>
            <person name="Konig C."/>
            <person name="Kovar C."/>
            <person name="Kroll A.R."/>
            <person name="Kuwar S.S."/>
            <person name="Lee S.L."/>
            <person name="Lehman R."/>
            <person name="Li K."/>
            <person name="Li Z."/>
            <person name="Liang H."/>
            <person name="Lovelace S."/>
            <person name="Lu Z."/>
            <person name="Mansfield J.H."/>
            <person name="McCulloch K.J."/>
            <person name="Mathew T."/>
            <person name="Morton B."/>
            <person name="Muzny D.M."/>
            <person name="Neunemann D."/>
            <person name="Ongeri F."/>
            <person name="Pauchet Y."/>
            <person name="Pu L.L."/>
            <person name="Pyrousis I."/>
            <person name="Rao X.J."/>
            <person name="Redding A."/>
            <person name="Roesel C."/>
            <person name="Sanchez-Gracia A."/>
            <person name="Schaack S."/>
            <person name="Shukla A."/>
            <person name="Tetreau G."/>
            <person name="Wang Y."/>
            <person name="Xiong G.H."/>
            <person name="Traut W."/>
            <person name="Walsh T.K."/>
            <person name="Worley K.C."/>
            <person name="Wu D."/>
            <person name="Wu W."/>
            <person name="Wu Y.Q."/>
            <person name="Zhang X."/>
            <person name="Zou Z."/>
            <person name="Zucker H."/>
            <person name="Briscoe A.D."/>
            <person name="Burmester T."/>
            <person name="Clem R.J."/>
            <person name="Feyereisen R."/>
            <person name="Grimmelikhuijzen C.J.P."/>
            <person name="Hamodrakas S.J."/>
            <person name="Hansson B.S."/>
            <person name="Huguet E."/>
            <person name="Jermiin L.S."/>
            <person name="Lan Q."/>
            <person name="Lehman H.K."/>
            <person name="Lorenzen M."/>
            <person name="Merzendorfer H."/>
            <person name="Michalopoulos I."/>
            <person name="Morton D.B."/>
            <person name="Muthukrishnan S."/>
            <person name="Oakeshott J.G."/>
            <person name="Palmer W."/>
            <person name="Park Y."/>
            <person name="Passarelli A.L."/>
            <person name="Rozas J."/>
            <person name="Schwartz L.M."/>
            <person name="Smith W."/>
            <person name="Southgate A."/>
            <person name="Vilcinskas A."/>
            <person name="Vogt R."/>
            <person name="Wang P."/>
            <person name="Werren J."/>
            <person name="Yu X.Q."/>
            <person name="Zhou J.J."/>
            <person name="Brown S.J."/>
            <person name="Scherer S.E."/>
            <person name="Richards S."/>
            <person name="Blissard G.W."/>
        </authorList>
    </citation>
    <scope>NUCLEOTIDE SEQUENCE</scope>
</reference>
<dbReference type="AlphaFoldDB" id="A0A921Z748"/>
<organism evidence="1 2">
    <name type="scientific">Manduca sexta</name>
    <name type="common">Tobacco hawkmoth</name>
    <name type="synonym">Tobacco hornworm</name>
    <dbReference type="NCBI Taxonomy" id="7130"/>
    <lineage>
        <taxon>Eukaryota</taxon>
        <taxon>Metazoa</taxon>
        <taxon>Ecdysozoa</taxon>
        <taxon>Arthropoda</taxon>
        <taxon>Hexapoda</taxon>
        <taxon>Insecta</taxon>
        <taxon>Pterygota</taxon>
        <taxon>Neoptera</taxon>
        <taxon>Endopterygota</taxon>
        <taxon>Lepidoptera</taxon>
        <taxon>Glossata</taxon>
        <taxon>Ditrysia</taxon>
        <taxon>Bombycoidea</taxon>
        <taxon>Sphingidae</taxon>
        <taxon>Sphinginae</taxon>
        <taxon>Sphingini</taxon>
        <taxon>Manduca</taxon>
    </lineage>
</organism>
<reference evidence="1" key="2">
    <citation type="submission" date="2020-12" db="EMBL/GenBank/DDBJ databases">
        <authorList>
            <person name="Kanost M."/>
        </authorList>
    </citation>
    <scope>NUCLEOTIDE SEQUENCE</scope>
</reference>
<gene>
    <name evidence="1" type="ORF">O3G_MSEX007123</name>
</gene>
<sequence length="450" mass="53811">MNFHRPLLFHKSEWERLKKQTEPPTEKPVKYNVDYLKELIEKSQEWIKAWPDSVEGRIRKLREQEKIQHEKYMALITEKKKGKIKTFRAEAVKKAKKMIFEDSCYGKQLISAFIESKTLEERDAQVQFQKKIRNDAIEKSTTNSSSYCTFNLDKNHEKKLEHNKLCALQCTKENKWMQEQKEKHAEHLLKQQNEETKPLLIDKNNIEDEITKEYQKSLKEYEVKQQTFKEQRKKQDELDDAIIKLYQKEQNNRKCKIQKVFNKIHKDKQETTQYRHVYKIIEDSLETQNKRYQFIDERIKSTEQQDLIKDAEEANKAEFKRKTLQTVSQFNQNIQKNQDVCSYKYICDKQCLIPTAKEDTRKKTRYCVNRDHANSKLKFLKPKSKLANELKQRAKEPPAWSGTEAAHEHFALVADQTLQECVYKNVARKVVDNYRRLHNLNSTSLPVPNY</sequence>
<dbReference type="Proteomes" id="UP000791440">
    <property type="component" value="Unassembled WGS sequence"/>
</dbReference>
<accession>A0A921Z748</accession>
<comment type="caution">
    <text evidence="1">The sequence shown here is derived from an EMBL/GenBank/DDBJ whole genome shotgun (WGS) entry which is preliminary data.</text>
</comment>
<name>A0A921Z748_MANSE</name>
<evidence type="ECO:0000313" key="2">
    <source>
        <dbReference type="Proteomes" id="UP000791440"/>
    </source>
</evidence>
<protein>
    <submittedName>
        <fullName evidence="1">Uncharacterized protein</fullName>
    </submittedName>
</protein>
<keyword evidence="2" id="KW-1185">Reference proteome</keyword>